<proteinExistence type="predicted"/>
<evidence type="ECO:0000259" key="1">
    <source>
        <dbReference type="Pfam" id="PF13392"/>
    </source>
</evidence>
<name>A0A515D596_SERLI</name>
<organism evidence="2 3">
    <name type="scientific">Serratia liquefaciens</name>
    <dbReference type="NCBI Taxonomy" id="614"/>
    <lineage>
        <taxon>Bacteria</taxon>
        <taxon>Pseudomonadati</taxon>
        <taxon>Pseudomonadota</taxon>
        <taxon>Gammaproteobacteria</taxon>
        <taxon>Enterobacterales</taxon>
        <taxon>Yersiniaceae</taxon>
        <taxon>Serratia</taxon>
    </lineage>
</organism>
<keyword evidence="2" id="KW-0540">Nuclease</keyword>
<feature type="domain" description="HNH nuclease" evidence="1">
    <location>
        <begin position="33"/>
        <end position="71"/>
    </location>
</feature>
<dbReference type="Gene3D" id="3.90.75.20">
    <property type="match status" value="1"/>
</dbReference>
<dbReference type="InterPro" id="IPR044925">
    <property type="entry name" value="His-Me_finger_sf"/>
</dbReference>
<dbReference type="EMBL" id="CP033893">
    <property type="protein sequence ID" value="QDL35582.1"/>
    <property type="molecule type" value="Genomic_DNA"/>
</dbReference>
<dbReference type="InterPro" id="IPR003615">
    <property type="entry name" value="HNH_nuc"/>
</dbReference>
<dbReference type="Proteomes" id="UP000317572">
    <property type="component" value="Chromosome"/>
</dbReference>
<accession>A0A515D596</accession>
<protein>
    <submittedName>
        <fullName evidence="2">HNH endonuclease</fullName>
    </submittedName>
</protein>
<sequence>MRVNGWGKLAGPQRRKDRKIKVGDRRLPLDNYVWECVNGPIPHGMTIIHLDGDIENNSIANLKLAPKYTNSAFINAGYGDAPKALAPALYAQVMLRNHLRSLEKQVRGIK</sequence>
<dbReference type="AlphaFoldDB" id="A0A515D596"/>
<gene>
    <name evidence="2" type="ORF">EGO53_26835</name>
</gene>
<dbReference type="Pfam" id="PF13392">
    <property type="entry name" value="HNH_3"/>
    <property type="match status" value="1"/>
</dbReference>
<evidence type="ECO:0000313" key="3">
    <source>
        <dbReference type="Proteomes" id="UP000317572"/>
    </source>
</evidence>
<keyword evidence="2" id="KW-0255">Endonuclease</keyword>
<dbReference type="GO" id="GO:0004519">
    <property type="term" value="F:endonuclease activity"/>
    <property type="evidence" value="ECO:0007669"/>
    <property type="project" value="UniProtKB-KW"/>
</dbReference>
<reference evidence="2 3" key="1">
    <citation type="submission" date="2018-11" db="EMBL/GenBank/DDBJ databases">
        <title>The first complete genome of Serratia liquefaciens isolated from metalophyte plant revel distinctness adaptive mechanisms in an extreme habitat.</title>
        <authorList>
            <person name="Caneschi W.L."/>
            <person name="Sanchez A.B."/>
            <person name="Felestrino E.B."/>
            <person name="Assis R.A.B."/>
            <person name="Lemes C.G.C."/>
            <person name="Cordeiro I.F."/>
            <person name="Fonseca N.P."/>
            <person name="Villa M."/>
            <person name="Vieira I.T."/>
            <person name="Moraes L.A."/>
            <person name="Kamino L.H.Y."/>
            <person name="do Carmo F."/>
            <person name="Garcia C.M."/>
            <person name="Almeida N.F."/>
            <person name="Silva R.S."/>
            <person name="Ferro J.A."/>
            <person name="Ferro M.I.T."/>
            <person name="Varani A.M."/>
            <person name="Ferreira R.M."/>
            <person name="dos Santos V.L."/>
            <person name="Silva U.C."/>
            <person name="Setubal J.C."/>
            <person name="Moreira L.M."/>
        </authorList>
    </citation>
    <scope>NUCLEOTIDE SEQUENCE [LARGE SCALE GENOMIC DNA]</scope>
    <source>
        <strain evidence="2 3">FG3</strain>
    </source>
</reference>
<dbReference type="SUPFAM" id="SSF54060">
    <property type="entry name" value="His-Me finger endonucleases"/>
    <property type="match status" value="1"/>
</dbReference>
<evidence type="ECO:0000313" key="2">
    <source>
        <dbReference type="EMBL" id="QDL35582.1"/>
    </source>
</evidence>
<keyword evidence="2" id="KW-0378">Hydrolase</keyword>